<comment type="subcellular location">
    <subcellularLocation>
        <location evidence="1">Membrane</location>
        <topology evidence="1">Multi-pass membrane protein</topology>
    </subcellularLocation>
</comment>
<evidence type="ECO:0000313" key="8">
    <source>
        <dbReference type="Proteomes" id="UP000799118"/>
    </source>
</evidence>
<evidence type="ECO:0000256" key="1">
    <source>
        <dbReference type="ARBA" id="ARBA00004141"/>
    </source>
</evidence>
<comment type="similarity">
    <text evidence="2">Belongs to the acetate uptake transporter (AceTr) (TC 2.A.96) family.</text>
</comment>
<proteinExistence type="inferred from homology"/>
<dbReference type="GO" id="GO:0005886">
    <property type="term" value="C:plasma membrane"/>
    <property type="evidence" value="ECO:0007669"/>
    <property type="project" value="TreeGrafter"/>
</dbReference>
<keyword evidence="8" id="KW-1185">Reference proteome</keyword>
<reference evidence="7" key="1">
    <citation type="journal article" date="2019" name="Environ. Microbiol.">
        <title>Fungal ecological strategies reflected in gene transcription - a case study of two litter decomposers.</title>
        <authorList>
            <person name="Barbi F."/>
            <person name="Kohler A."/>
            <person name="Barry K."/>
            <person name="Baskaran P."/>
            <person name="Daum C."/>
            <person name="Fauchery L."/>
            <person name="Ihrmark K."/>
            <person name="Kuo A."/>
            <person name="LaButti K."/>
            <person name="Lipzen A."/>
            <person name="Morin E."/>
            <person name="Grigoriev I.V."/>
            <person name="Henrissat B."/>
            <person name="Lindahl B."/>
            <person name="Martin F."/>
        </authorList>
    </citation>
    <scope>NUCLEOTIDE SEQUENCE</scope>
    <source>
        <strain evidence="7">JB14</strain>
    </source>
</reference>
<feature type="transmembrane region" description="Helical" evidence="6">
    <location>
        <begin position="50"/>
        <end position="71"/>
    </location>
</feature>
<feature type="transmembrane region" description="Helical" evidence="6">
    <location>
        <begin position="172"/>
        <end position="190"/>
    </location>
</feature>
<accession>A0A6A4GMP2</accession>
<evidence type="ECO:0000256" key="5">
    <source>
        <dbReference type="ARBA" id="ARBA00023136"/>
    </source>
</evidence>
<protein>
    <submittedName>
        <fullName evidence="7">FUN34 transmembrane protein</fullName>
    </submittedName>
</protein>
<evidence type="ECO:0000313" key="7">
    <source>
        <dbReference type="EMBL" id="KAE9386525.1"/>
    </source>
</evidence>
<dbReference type="Pfam" id="PF01184">
    <property type="entry name" value="Gpr1_Fun34_YaaH"/>
    <property type="match status" value="1"/>
</dbReference>
<feature type="transmembrane region" description="Helical" evidence="6">
    <location>
        <begin position="148"/>
        <end position="166"/>
    </location>
</feature>
<evidence type="ECO:0000256" key="3">
    <source>
        <dbReference type="ARBA" id="ARBA00022692"/>
    </source>
</evidence>
<dbReference type="InterPro" id="IPR051633">
    <property type="entry name" value="AceTr"/>
</dbReference>
<organism evidence="7 8">
    <name type="scientific">Gymnopus androsaceus JB14</name>
    <dbReference type="NCBI Taxonomy" id="1447944"/>
    <lineage>
        <taxon>Eukaryota</taxon>
        <taxon>Fungi</taxon>
        <taxon>Dikarya</taxon>
        <taxon>Basidiomycota</taxon>
        <taxon>Agaricomycotina</taxon>
        <taxon>Agaricomycetes</taxon>
        <taxon>Agaricomycetidae</taxon>
        <taxon>Agaricales</taxon>
        <taxon>Marasmiineae</taxon>
        <taxon>Omphalotaceae</taxon>
        <taxon>Gymnopus</taxon>
    </lineage>
</organism>
<evidence type="ECO:0000256" key="6">
    <source>
        <dbReference type="SAM" id="Phobius"/>
    </source>
</evidence>
<feature type="transmembrane region" description="Helical" evidence="6">
    <location>
        <begin position="202"/>
        <end position="219"/>
    </location>
</feature>
<keyword evidence="3 6" id="KW-0812">Transmembrane</keyword>
<name>A0A6A4GMP2_9AGAR</name>
<keyword evidence="5 6" id="KW-0472">Membrane</keyword>
<feature type="transmembrane region" description="Helical" evidence="6">
    <location>
        <begin position="83"/>
        <end position="102"/>
    </location>
</feature>
<dbReference type="GO" id="GO:0015123">
    <property type="term" value="F:acetate transmembrane transporter activity"/>
    <property type="evidence" value="ECO:0007669"/>
    <property type="project" value="TreeGrafter"/>
</dbReference>
<evidence type="ECO:0000256" key="2">
    <source>
        <dbReference type="ARBA" id="ARBA00005587"/>
    </source>
</evidence>
<dbReference type="AlphaFoldDB" id="A0A6A4GMP2"/>
<dbReference type="Proteomes" id="UP000799118">
    <property type="component" value="Unassembled WGS sequence"/>
</dbReference>
<gene>
    <name evidence="7" type="ORF">BT96DRAFT_928131</name>
</gene>
<evidence type="ECO:0000256" key="4">
    <source>
        <dbReference type="ARBA" id="ARBA00022989"/>
    </source>
</evidence>
<dbReference type="InterPro" id="IPR000791">
    <property type="entry name" value="Gpr1/Fun34/SatP-like"/>
</dbReference>
<dbReference type="OrthoDB" id="3648309at2759"/>
<dbReference type="EMBL" id="ML769871">
    <property type="protein sequence ID" value="KAE9386525.1"/>
    <property type="molecule type" value="Genomic_DNA"/>
</dbReference>
<dbReference type="PANTHER" id="PTHR31123:SF1">
    <property type="entry name" value="ACCUMULATION OF DYADS PROTEIN 2-RELATED"/>
    <property type="match status" value="1"/>
</dbReference>
<feature type="transmembrane region" description="Helical" evidence="6">
    <location>
        <begin position="122"/>
        <end position="141"/>
    </location>
</feature>
<dbReference type="PANTHER" id="PTHR31123">
    <property type="entry name" value="ACCUMULATION OF DYADS PROTEIN 2-RELATED"/>
    <property type="match status" value="1"/>
</dbReference>
<sequence>MSTTNNSNDVEKGRVQNISNNAGNGAGADVEPFGPNSGDPVSYQRYPSHIANPGPTGVFAFAMTTFLLSMFNVGTRGVSHPNVVVGMAIFAGGLTQFIAGMWEFPRGNVFGATAFSTYGSFWMSYATIFIPGSGILATFSNPQELNNAIGLFLITWFIVTFIFLLAVIRRNIAFSILLALLDIAFALLSAAEFTGSAAVQKAGGAFGIMTGLVAFYIGASELLHAEPQAIARLPQGLLHT</sequence>
<dbReference type="NCBIfam" id="NF038013">
    <property type="entry name" value="AceTr_1"/>
    <property type="match status" value="1"/>
</dbReference>
<keyword evidence="4 6" id="KW-1133">Transmembrane helix</keyword>